<keyword evidence="8" id="KW-1185">Reference proteome</keyword>
<dbReference type="Gene3D" id="1.10.10.60">
    <property type="entry name" value="Homeodomain-like"/>
    <property type="match status" value="1"/>
</dbReference>
<dbReference type="PANTHER" id="PTHR32071">
    <property type="entry name" value="TRANSCRIPTIONAL REGULATORY PROTEIN"/>
    <property type="match status" value="1"/>
</dbReference>
<dbReference type="RefSeq" id="WP_379556547.1">
    <property type="nucleotide sequence ID" value="NZ_JBHTJS010000001.1"/>
</dbReference>
<dbReference type="CDD" id="cd00009">
    <property type="entry name" value="AAA"/>
    <property type="match status" value="1"/>
</dbReference>
<dbReference type="InterPro" id="IPR025662">
    <property type="entry name" value="Sigma_54_int_dom_ATP-bd_1"/>
</dbReference>
<feature type="domain" description="Sigma-54 factor interaction" evidence="6">
    <location>
        <begin position="141"/>
        <end position="368"/>
    </location>
</feature>
<sequence length="441" mass="49630">MTYRRQHPVLFLCHSDNEIVSEVSKMEWEVRLAKWLTRSLPPSLMLGVQVGVIEISEGTNIDTVESFVRTYAGVFWIAIVSQSRLSDDAVRYLLKNYFYDFHTSPPDFTRLQYMLGHALGMARLCNTDQPVVALCDSSEMILGQSQSMHILKQQLQKLSRCQLPVLITGESGTGKELVARKLHGASECGEGPFIPVNCGALPAQLVQSELFGHEKGAFTGATQRKIGKIEAAHNGSLFLDEIGDLPLEEQVNLLRFLQEKTIERVGSNQSIHLNVRIIAATHVDLEAAVQDGRFREDLYFRLNVIRLKIPPLRQRGDDILLLARKFLQQQQQDHGRLSFSEQAEIAMLQHRWPGNVRELMNRVQRATVMTTGRYIQAVDLEIESGPPSTDGECLKAIREVAEREALARALDESHGKVSSVAKQLNISRATLYRLLDKHSLL</sequence>
<dbReference type="InterPro" id="IPR058031">
    <property type="entry name" value="AAA_lid_NorR"/>
</dbReference>
<dbReference type="InterPro" id="IPR002078">
    <property type="entry name" value="Sigma_54_int"/>
</dbReference>
<evidence type="ECO:0000256" key="2">
    <source>
        <dbReference type="ARBA" id="ARBA00022840"/>
    </source>
</evidence>
<dbReference type="SMART" id="SM00382">
    <property type="entry name" value="AAA"/>
    <property type="match status" value="1"/>
</dbReference>
<evidence type="ECO:0000256" key="1">
    <source>
        <dbReference type="ARBA" id="ARBA00022741"/>
    </source>
</evidence>
<evidence type="ECO:0000256" key="3">
    <source>
        <dbReference type="ARBA" id="ARBA00023015"/>
    </source>
</evidence>
<evidence type="ECO:0000313" key="7">
    <source>
        <dbReference type="EMBL" id="MFD1006626.1"/>
    </source>
</evidence>
<organism evidence="7 8">
    <name type="scientific">Oceanisphaera ostreae</name>
    <dbReference type="NCBI Taxonomy" id="914151"/>
    <lineage>
        <taxon>Bacteria</taxon>
        <taxon>Pseudomonadati</taxon>
        <taxon>Pseudomonadota</taxon>
        <taxon>Gammaproteobacteria</taxon>
        <taxon>Aeromonadales</taxon>
        <taxon>Aeromonadaceae</taxon>
        <taxon>Oceanisphaera</taxon>
    </lineage>
</organism>
<comment type="caution">
    <text evidence="7">The sequence shown here is derived from an EMBL/GenBank/DDBJ whole genome shotgun (WGS) entry which is preliminary data.</text>
</comment>
<accession>A0ABW3KF24</accession>
<dbReference type="InterPro" id="IPR025944">
    <property type="entry name" value="Sigma_54_int_dom_CS"/>
</dbReference>
<keyword evidence="4" id="KW-0238">DNA-binding</keyword>
<dbReference type="Proteomes" id="UP001597048">
    <property type="component" value="Unassembled WGS sequence"/>
</dbReference>
<dbReference type="PROSITE" id="PS00676">
    <property type="entry name" value="SIGMA54_INTERACT_2"/>
    <property type="match status" value="1"/>
</dbReference>
<keyword evidence="1" id="KW-0547">Nucleotide-binding</keyword>
<dbReference type="InterPro" id="IPR045343">
    <property type="entry name" value="VpsR"/>
</dbReference>
<dbReference type="Gene3D" id="3.40.50.300">
    <property type="entry name" value="P-loop containing nucleotide triphosphate hydrolases"/>
    <property type="match status" value="1"/>
</dbReference>
<dbReference type="Gene3D" id="1.10.8.60">
    <property type="match status" value="1"/>
</dbReference>
<dbReference type="Pfam" id="PF25601">
    <property type="entry name" value="AAA_lid_14"/>
    <property type="match status" value="1"/>
</dbReference>
<name>A0ABW3KF24_9GAMM</name>
<dbReference type="EMBL" id="JBHTJS010000001">
    <property type="protein sequence ID" value="MFD1006626.1"/>
    <property type="molecule type" value="Genomic_DNA"/>
</dbReference>
<dbReference type="PROSITE" id="PS00675">
    <property type="entry name" value="SIGMA54_INTERACT_1"/>
    <property type="match status" value="1"/>
</dbReference>
<dbReference type="SUPFAM" id="SSF52540">
    <property type="entry name" value="P-loop containing nucleoside triphosphate hydrolases"/>
    <property type="match status" value="1"/>
</dbReference>
<dbReference type="PROSITE" id="PS50045">
    <property type="entry name" value="SIGMA54_INTERACT_4"/>
    <property type="match status" value="1"/>
</dbReference>
<dbReference type="PROSITE" id="PS00688">
    <property type="entry name" value="SIGMA54_INTERACT_3"/>
    <property type="match status" value="1"/>
</dbReference>
<dbReference type="InterPro" id="IPR003593">
    <property type="entry name" value="AAA+_ATPase"/>
</dbReference>
<keyword evidence="3" id="KW-0805">Transcription regulation</keyword>
<dbReference type="PANTHER" id="PTHR32071:SF120">
    <property type="entry name" value="TRANSCRIPTIONAL REGULATOR-RELATED"/>
    <property type="match status" value="1"/>
</dbReference>
<evidence type="ECO:0000256" key="4">
    <source>
        <dbReference type="ARBA" id="ARBA00023125"/>
    </source>
</evidence>
<dbReference type="Pfam" id="PF20161">
    <property type="entry name" value="VpsR"/>
    <property type="match status" value="1"/>
</dbReference>
<dbReference type="InterPro" id="IPR009057">
    <property type="entry name" value="Homeodomain-like_sf"/>
</dbReference>
<proteinExistence type="predicted"/>
<dbReference type="Pfam" id="PF02954">
    <property type="entry name" value="HTH_8"/>
    <property type="match status" value="1"/>
</dbReference>
<dbReference type="InterPro" id="IPR027417">
    <property type="entry name" value="P-loop_NTPase"/>
</dbReference>
<keyword evidence="2" id="KW-0067">ATP-binding</keyword>
<dbReference type="Pfam" id="PF00158">
    <property type="entry name" value="Sigma54_activat"/>
    <property type="match status" value="1"/>
</dbReference>
<protein>
    <submittedName>
        <fullName evidence="7">Sigma 54-interacting transcriptional regulator</fullName>
    </submittedName>
</protein>
<reference evidence="8" key="1">
    <citation type="journal article" date="2019" name="Int. J. Syst. Evol. Microbiol.">
        <title>The Global Catalogue of Microorganisms (GCM) 10K type strain sequencing project: providing services to taxonomists for standard genome sequencing and annotation.</title>
        <authorList>
            <consortium name="The Broad Institute Genomics Platform"/>
            <consortium name="The Broad Institute Genome Sequencing Center for Infectious Disease"/>
            <person name="Wu L."/>
            <person name="Ma J."/>
        </authorList>
    </citation>
    <scope>NUCLEOTIDE SEQUENCE [LARGE SCALE GENOMIC DNA]</scope>
    <source>
        <strain evidence="8">CCUG 60525</strain>
    </source>
</reference>
<evidence type="ECO:0000259" key="6">
    <source>
        <dbReference type="PROSITE" id="PS50045"/>
    </source>
</evidence>
<dbReference type="SUPFAM" id="SSF46689">
    <property type="entry name" value="Homeodomain-like"/>
    <property type="match status" value="1"/>
</dbReference>
<keyword evidence="5" id="KW-0804">Transcription</keyword>
<evidence type="ECO:0000256" key="5">
    <source>
        <dbReference type="ARBA" id="ARBA00023163"/>
    </source>
</evidence>
<dbReference type="InterPro" id="IPR002197">
    <property type="entry name" value="HTH_Fis"/>
</dbReference>
<evidence type="ECO:0000313" key="8">
    <source>
        <dbReference type="Proteomes" id="UP001597048"/>
    </source>
</evidence>
<gene>
    <name evidence="7" type="ORF">ACFQ1C_00385</name>
</gene>
<dbReference type="InterPro" id="IPR025943">
    <property type="entry name" value="Sigma_54_int_dom_ATP-bd_2"/>
</dbReference>